<comment type="caution">
    <text evidence="2">The sequence shown here is derived from an EMBL/GenBank/DDBJ whole genome shotgun (WGS) entry which is preliminary data.</text>
</comment>
<dbReference type="EMBL" id="JBBPBN010001840">
    <property type="protein sequence ID" value="KAK8477284.1"/>
    <property type="molecule type" value="Genomic_DNA"/>
</dbReference>
<organism evidence="2 3">
    <name type="scientific">Hibiscus sabdariffa</name>
    <name type="common">roselle</name>
    <dbReference type="NCBI Taxonomy" id="183260"/>
    <lineage>
        <taxon>Eukaryota</taxon>
        <taxon>Viridiplantae</taxon>
        <taxon>Streptophyta</taxon>
        <taxon>Embryophyta</taxon>
        <taxon>Tracheophyta</taxon>
        <taxon>Spermatophyta</taxon>
        <taxon>Magnoliopsida</taxon>
        <taxon>eudicotyledons</taxon>
        <taxon>Gunneridae</taxon>
        <taxon>Pentapetalae</taxon>
        <taxon>rosids</taxon>
        <taxon>malvids</taxon>
        <taxon>Malvales</taxon>
        <taxon>Malvaceae</taxon>
        <taxon>Malvoideae</taxon>
        <taxon>Hibiscus</taxon>
    </lineage>
</organism>
<feature type="region of interest" description="Disordered" evidence="1">
    <location>
        <begin position="73"/>
        <end position="101"/>
    </location>
</feature>
<evidence type="ECO:0000313" key="2">
    <source>
        <dbReference type="EMBL" id="KAK8477284.1"/>
    </source>
</evidence>
<gene>
    <name evidence="2" type="ORF">V6N11_024328</name>
</gene>
<reference evidence="2 3" key="1">
    <citation type="journal article" date="2024" name="G3 (Bethesda)">
        <title>Genome assembly of Hibiscus sabdariffa L. provides insights into metabolisms of medicinal natural products.</title>
        <authorList>
            <person name="Kim T."/>
        </authorList>
    </citation>
    <scope>NUCLEOTIDE SEQUENCE [LARGE SCALE GENOMIC DNA]</scope>
    <source>
        <strain evidence="2">TK-2024</strain>
        <tissue evidence="2">Old leaves</tissue>
    </source>
</reference>
<evidence type="ECO:0000313" key="3">
    <source>
        <dbReference type="Proteomes" id="UP001396334"/>
    </source>
</evidence>
<protein>
    <submittedName>
        <fullName evidence="2">Uncharacterized protein</fullName>
    </submittedName>
</protein>
<accession>A0ABR1ZAW6</accession>
<proteinExistence type="predicted"/>
<name>A0ABR1ZAW6_9ROSI</name>
<evidence type="ECO:0000256" key="1">
    <source>
        <dbReference type="SAM" id="MobiDB-lite"/>
    </source>
</evidence>
<dbReference type="Proteomes" id="UP001396334">
    <property type="component" value="Unassembled WGS sequence"/>
</dbReference>
<keyword evidence="3" id="KW-1185">Reference proteome</keyword>
<sequence length="101" mass="10626">MRHRQQPLQVQGGWTDGGISGVCRCGHGGVASGGFGLLLQARERSSDHGSSGHGCLPFSDQCNSYMIWQNDKEAAASTAPPREPNDPAPSTSTQKVSSLLC</sequence>
<feature type="compositionally biased region" description="Polar residues" evidence="1">
    <location>
        <begin position="88"/>
        <end position="101"/>
    </location>
</feature>